<organism evidence="7 8">
    <name type="scientific">Rhizobium daejeonense</name>
    <dbReference type="NCBI Taxonomy" id="240521"/>
    <lineage>
        <taxon>Bacteria</taxon>
        <taxon>Pseudomonadati</taxon>
        <taxon>Pseudomonadota</taxon>
        <taxon>Alphaproteobacteria</taxon>
        <taxon>Hyphomicrobiales</taxon>
        <taxon>Rhizobiaceae</taxon>
        <taxon>Rhizobium/Agrobacterium group</taxon>
        <taxon>Rhizobium</taxon>
    </lineage>
</organism>
<feature type="transmembrane region" description="Helical" evidence="5">
    <location>
        <begin position="131"/>
        <end position="148"/>
    </location>
</feature>
<keyword evidence="3 5" id="KW-0472">Membrane</keyword>
<evidence type="ECO:0000313" key="7">
    <source>
        <dbReference type="EMBL" id="NGO63325.1"/>
    </source>
</evidence>
<protein>
    <submittedName>
        <fullName evidence="7">MFS transporter</fullName>
    </submittedName>
</protein>
<keyword evidence="8" id="KW-1185">Reference proteome</keyword>
<dbReference type="PANTHER" id="PTHR23521">
    <property type="entry name" value="TRANSPORTER MFS SUPERFAMILY"/>
    <property type="match status" value="1"/>
</dbReference>
<dbReference type="Pfam" id="PF07690">
    <property type="entry name" value="MFS_1"/>
    <property type="match status" value="1"/>
</dbReference>
<sequence>MLASLASIASLMLSTLLMMAGFGLMNFLLPIRAIDEGWATFTISIIATAYTFGFTLSCIVTPIFVRRVGHVRVFTALLTLLTVSVLLCSLVVDWRAWMLFRGLAGFAIAGAYLLIESWLNERVNNENRGALFSVYMITSLSGSIGGQYLVPVGDPKGTELFIVCALLFCLALFPTALSTAQSPAPIAEAKFDLKRLLKRSPVAFFGSLLSGALSGTWGSLGGVYSQNIGMTTAQGATLLAAFLAGGAIAQMPLGRLSDFIDRRLVMIGSGIFGLMACFAMLIFGDSSVALYIAGFFVGTVLYPIYALNVAHANDMAEPDEYVKISSAIMILYGLGTVTGPLMGGTLMEYFGPSGLIWFLATAFALYAGYAGYRMTRRPSSEGPAEKTDFQSKSLPMQGPDSSGGVGDRLC</sequence>
<dbReference type="PANTHER" id="PTHR23521:SF3">
    <property type="entry name" value="MFS TRANSPORTER"/>
    <property type="match status" value="1"/>
</dbReference>
<dbReference type="InterPro" id="IPR011701">
    <property type="entry name" value="MFS"/>
</dbReference>
<evidence type="ECO:0000259" key="6">
    <source>
        <dbReference type="PROSITE" id="PS50850"/>
    </source>
</evidence>
<evidence type="ECO:0000256" key="4">
    <source>
        <dbReference type="SAM" id="MobiDB-lite"/>
    </source>
</evidence>
<feature type="transmembrane region" description="Helical" evidence="5">
    <location>
        <begin position="264"/>
        <end position="283"/>
    </location>
</feature>
<dbReference type="AlphaFoldDB" id="A0A6M1RWQ5"/>
<dbReference type="Proteomes" id="UP000477849">
    <property type="component" value="Unassembled WGS sequence"/>
</dbReference>
<comment type="caution">
    <text evidence="7">The sequence shown here is derived from an EMBL/GenBank/DDBJ whole genome shotgun (WGS) entry which is preliminary data.</text>
</comment>
<reference evidence="7 8" key="1">
    <citation type="submission" date="2020-02" db="EMBL/GenBank/DDBJ databases">
        <title>Genome sequence of the type strain CCBAU10050 of Rhizobium daejeonense.</title>
        <authorList>
            <person name="Gao J."/>
            <person name="Sun J."/>
        </authorList>
    </citation>
    <scope>NUCLEOTIDE SEQUENCE [LARGE SCALE GENOMIC DNA]</scope>
    <source>
        <strain evidence="7 8">CCBAU10050</strain>
    </source>
</reference>
<dbReference type="InterPro" id="IPR036259">
    <property type="entry name" value="MFS_trans_sf"/>
</dbReference>
<dbReference type="RefSeq" id="WP_163904315.1">
    <property type="nucleotide sequence ID" value="NZ_CP048427.1"/>
</dbReference>
<keyword evidence="1 5" id="KW-0812">Transmembrane</keyword>
<dbReference type="InterPro" id="IPR020846">
    <property type="entry name" value="MFS_dom"/>
</dbReference>
<feature type="transmembrane region" description="Helical" evidence="5">
    <location>
        <begin position="7"/>
        <end position="29"/>
    </location>
</feature>
<feature type="domain" description="Major facilitator superfamily (MFS) profile" evidence="6">
    <location>
        <begin position="199"/>
        <end position="410"/>
    </location>
</feature>
<evidence type="ECO:0000313" key="8">
    <source>
        <dbReference type="Proteomes" id="UP000477849"/>
    </source>
</evidence>
<dbReference type="PROSITE" id="PS50850">
    <property type="entry name" value="MFS"/>
    <property type="match status" value="1"/>
</dbReference>
<evidence type="ECO:0000256" key="2">
    <source>
        <dbReference type="ARBA" id="ARBA00022989"/>
    </source>
</evidence>
<gene>
    <name evidence="7" type="ORF">G6N76_06535</name>
</gene>
<feature type="transmembrane region" description="Helical" evidence="5">
    <location>
        <begin position="71"/>
        <end position="92"/>
    </location>
</feature>
<dbReference type="GO" id="GO:0005886">
    <property type="term" value="C:plasma membrane"/>
    <property type="evidence" value="ECO:0007669"/>
    <property type="project" value="TreeGrafter"/>
</dbReference>
<feature type="compositionally biased region" description="Gly residues" evidence="4">
    <location>
        <begin position="401"/>
        <end position="410"/>
    </location>
</feature>
<feature type="region of interest" description="Disordered" evidence="4">
    <location>
        <begin position="376"/>
        <end position="410"/>
    </location>
</feature>
<dbReference type="CDD" id="cd17477">
    <property type="entry name" value="MFS_YcaD_like"/>
    <property type="match status" value="1"/>
</dbReference>
<evidence type="ECO:0000256" key="1">
    <source>
        <dbReference type="ARBA" id="ARBA00022692"/>
    </source>
</evidence>
<feature type="transmembrane region" description="Helical" evidence="5">
    <location>
        <begin position="321"/>
        <end position="342"/>
    </location>
</feature>
<feature type="transmembrane region" description="Helical" evidence="5">
    <location>
        <begin position="98"/>
        <end position="119"/>
    </location>
</feature>
<keyword evidence="2 5" id="KW-1133">Transmembrane helix</keyword>
<name>A0A6M1RWQ5_9HYPH</name>
<feature type="transmembrane region" description="Helical" evidence="5">
    <location>
        <begin position="354"/>
        <end position="372"/>
    </location>
</feature>
<feature type="transmembrane region" description="Helical" evidence="5">
    <location>
        <begin position="232"/>
        <end position="252"/>
    </location>
</feature>
<feature type="transmembrane region" description="Helical" evidence="5">
    <location>
        <begin position="41"/>
        <end position="64"/>
    </location>
</feature>
<feature type="transmembrane region" description="Helical" evidence="5">
    <location>
        <begin position="289"/>
        <end position="309"/>
    </location>
</feature>
<dbReference type="GO" id="GO:0022857">
    <property type="term" value="F:transmembrane transporter activity"/>
    <property type="evidence" value="ECO:0007669"/>
    <property type="project" value="InterPro"/>
</dbReference>
<dbReference type="InterPro" id="IPR047200">
    <property type="entry name" value="MFS_YcaD-like"/>
</dbReference>
<feature type="transmembrane region" description="Helical" evidence="5">
    <location>
        <begin position="201"/>
        <end position="220"/>
    </location>
</feature>
<dbReference type="SUPFAM" id="SSF103473">
    <property type="entry name" value="MFS general substrate transporter"/>
    <property type="match status" value="1"/>
</dbReference>
<proteinExistence type="predicted"/>
<dbReference type="Gene3D" id="1.20.1250.20">
    <property type="entry name" value="MFS general substrate transporter like domains"/>
    <property type="match status" value="2"/>
</dbReference>
<feature type="transmembrane region" description="Helical" evidence="5">
    <location>
        <begin position="160"/>
        <end position="180"/>
    </location>
</feature>
<evidence type="ECO:0000256" key="3">
    <source>
        <dbReference type="ARBA" id="ARBA00023136"/>
    </source>
</evidence>
<dbReference type="EMBL" id="JAAKZH010000002">
    <property type="protein sequence ID" value="NGO63325.1"/>
    <property type="molecule type" value="Genomic_DNA"/>
</dbReference>
<evidence type="ECO:0000256" key="5">
    <source>
        <dbReference type="SAM" id="Phobius"/>
    </source>
</evidence>
<accession>A0A6M1RWQ5</accession>